<comment type="caution">
    <text evidence="5">The sequence shown here is derived from an EMBL/GenBank/DDBJ whole genome shotgun (WGS) entry which is preliminary data.</text>
</comment>
<reference evidence="5 6" key="1">
    <citation type="journal article" date="2023" name="Commun. Biol.">
        <title>Reorganization of the ancestral sex-determining regions during the evolution of trioecy in Pleodorina starrii.</title>
        <authorList>
            <person name="Takahashi K."/>
            <person name="Suzuki S."/>
            <person name="Kawai-Toyooka H."/>
            <person name="Yamamoto K."/>
            <person name="Hamaji T."/>
            <person name="Ootsuki R."/>
            <person name="Yamaguchi H."/>
            <person name="Kawachi M."/>
            <person name="Higashiyama T."/>
            <person name="Nozaki H."/>
        </authorList>
    </citation>
    <scope>NUCLEOTIDE SEQUENCE [LARGE SCALE GENOMIC DNA]</scope>
    <source>
        <strain evidence="5 6">NIES-4479</strain>
    </source>
</reference>
<feature type="domain" description="RING-CH-type" evidence="4">
    <location>
        <begin position="1"/>
        <end position="63"/>
    </location>
</feature>
<dbReference type="InterPro" id="IPR011016">
    <property type="entry name" value="Znf_RING-CH"/>
</dbReference>
<dbReference type="GO" id="GO:0008270">
    <property type="term" value="F:zinc ion binding"/>
    <property type="evidence" value="ECO:0007669"/>
    <property type="project" value="UniProtKB-KW"/>
</dbReference>
<evidence type="ECO:0000256" key="2">
    <source>
        <dbReference type="ARBA" id="ARBA00022771"/>
    </source>
</evidence>
<evidence type="ECO:0000259" key="4">
    <source>
        <dbReference type="PROSITE" id="PS51292"/>
    </source>
</evidence>
<proteinExistence type="predicted"/>
<dbReference type="EMBL" id="BRXU01000003">
    <property type="protein sequence ID" value="GLC50563.1"/>
    <property type="molecule type" value="Genomic_DNA"/>
</dbReference>
<dbReference type="Proteomes" id="UP001165080">
    <property type="component" value="Unassembled WGS sequence"/>
</dbReference>
<name>A0A9W6EZ11_9CHLO</name>
<protein>
    <recommendedName>
        <fullName evidence="4">RING-CH-type domain-containing protein</fullName>
    </recommendedName>
</protein>
<evidence type="ECO:0000256" key="3">
    <source>
        <dbReference type="ARBA" id="ARBA00022833"/>
    </source>
</evidence>
<dbReference type="Gene3D" id="3.30.40.10">
    <property type="entry name" value="Zinc/RING finger domain, C3HC4 (zinc finger)"/>
    <property type="match status" value="1"/>
</dbReference>
<sequence>MSSIGDKICWICHDGSTDLEPLEQPCPCPRYVHRGCLGRWQLQCAGRSEECTCRFCGNALPGLGETLTPAHLRQTEAAAFMAVTYNGESHKVPVRPGIEGVAEFRARVKCLFGMPYDADFNVSFFCMAPTTGEVMTFRGMQCFNAAATCAGISAARRAVGETEITASPQQALPAGGGGVQEGGRTGNLLQRLRRIIRMKRRQEP</sequence>
<gene>
    <name evidence="5" type="primary">PLEST010440</name>
    <name evidence="5" type="ORF">PLESTB_000393700</name>
</gene>
<dbReference type="AlphaFoldDB" id="A0A9W6EZ11"/>
<evidence type="ECO:0000313" key="5">
    <source>
        <dbReference type="EMBL" id="GLC50563.1"/>
    </source>
</evidence>
<organism evidence="5 6">
    <name type="scientific">Pleodorina starrii</name>
    <dbReference type="NCBI Taxonomy" id="330485"/>
    <lineage>
        <taxon>Eukaryota</taxon>
        <taxon>Viridiplantae</taxon>
        <taxon>Chlorophyta</taxon>
        <taxon>core chlorophytes</taxon>
        <taxon>Chlorophyceae</taxon>
        <taxon>CS clade</taxon>
        <taxon>Chlamydomonadales</taxon>
        <taxon>Volvocaceae</taxon>
        <taxon>Pleodorina</taxon>
    </lineage>
</organism>
<keyword evidence="1" id="KW-0479">Metal-binding</keyword>
<evidence type="ECO:0000313" key="6">
    <source>
        <dbReference type="Proteomes" id="UP001165080"/>
    </source>
</evidence>
<dbReference type="InterPro" id="IPR013083">
    <property type="entry name" value="Znf_RING/FYVE/PHD"/>
</dbReference>
<keyword evidence="2" id="KW-0863">Zinc-finger</keyword>
<evidence type="ECO:0000256" key="1">
    <source>
        <dbReference type="ARBA" id="ARBA00022723"/>
    </source>
</evidence>
<dbReference type="SMART" id="SM00744">
    <property type="entry name" value="RINGv"/>
    <property type="match status" value="1"/>
</dbReference>
<accession>A0A9W6EZ11</accession>
<dbReference type="SUPFAM" id="SSF57850">
    <property type="entry name" value="RING/U-box"/>
    <property type="match status" value="1"/>
</dbReference>
<keyword evidence="6" id="KW-1185">Reference proteome</keyword>
<dbReference type="PROSITE" id="PS51292">
    <property type="entry name" value="ZF_RING_CH"/>
    <property type="match status" value="1"/>
</dbReference>
<dbReference type="Pfam" id="PF12906">
    <property type="entry name" value="RINGv"/>
    <property type="match status" value="1"/>
</dbReference>
<keyword evidence="3" id="KW-0862">Zinc</keyword>